<protein>
    <submittedName>
        <fullName evidence="1">Uncharacterized protein</fullName>
    </submittedName>
</protein>
<comment type="caution">
    <text evidence="1">The sequence shown here is derived from an EMBL/GenBank/DDBJ whole genome shotgun (WGS) entry which is preliminary data.</text>
</comment>
<dbReference type="EMBL" id="JABSTQ010000634">
    <property type="protein sequence ID" value="KAG0445277.1"/>
    <property type="molecule type" value="Genomic_DNA"/>
</dbReference>
<sequence>MAKRLNKSLRRVESLEKHEAVVPSMKVDIGNGVLVEQGTLSGLKSASNNATKYARHLLKTVFTRDELKGKSLRGKKSNAYKEAEVKEALDPVRLKAVLAPTDTLEPRCAWHGPVPRGYRRGDAAMAAARGEPSGNPWELTDDALEPGSRRGGSAALRIAAAQEQAAADPLPQRAGGASLDVRDATQDAGVQCSVTLDFQPRIAPGGLSQLGHNRSPSSVRLSGWMDGWQAVQGPRFPGGRRQAEVDTVYCEGCGGRAPQASGELMDLSEDDPWDQWCGCGGSLSLQTTRLRRAGYPADLLDNISKKLILLSRSRPKEAPSGTRSARPACIPYSHNTAHRLRALAHRFGTRVLFTCKFKLGGMCKRVTNPEPPPTCTKKHAQCFRPCTREKVYSIPLVCGAEYIGQTGRCVNDRLREHAKEISSPSPDSFHPVVAHAKNCPSCTPDFSKTKILGGHKSRFGREILESLHIKSSVSNLSSPSLSLSDREIRFLRGERVPPKT</sequence>
<evidence type="ECO:0000313" key="2">
    <source>
        <dbReference type="Proteomes" id="UP000805193"/>
    </source>
</evidence>
<name>A0AC60R0U1_IXOPE</name>
<reference evidence="1 2" key="1">
    <citation type="journal article" date="2020" name="Cell">
        <title>Large-Scale Comparative Analyses of Tick Genomes Elucidate Their Genetic Diversity and Vector Capacities.</title>
        <authorList>
            <consortium name="Tick Genome and Microbiome Consortium (TIGMIC)"/>
            <person name="Jia N."/>
            <person name="Wang J."/>
            <person name="Shi W."/>
            <person name="Du L."/>
            <person name="Sun Y."/>
            <person name="Zhan W."/>
            <person name="Jiang J.F."/>
            <person name="Wang Q."/>
            <person name="Zhang B."/>
            <person name="Ji P."/>
            <person name="Bell-Sakyi L."/>
            <person name="Cui X.M."/>
            <person name="Yuan T.T."/>
            <person name="Jiang B.G."/>
            <person name="Yang W.F."/>
            <person name="Lam T.T."/>
            <person name="Chang Q.C."/>
            <person name="Ding S.J."/>
            <person name="Wang X.J."/>
            <person name="Zhu J.G."/>
            <person name="Ruan X.D."/>
            <person name="Zhao L."/>
            <person name="Wei J.T."/>
            <person name="Ye R.Z."/>
            <person name="Que T.C."/>
            <person name="Du C.H."/>
            <person name="Zhou Y.H."/>
            <person name="Cheng J.X."/>
            <person name="Dai P.F."/>
            <person name="Guo W.B."/>
            <person name="Han X.H."/>
            <person name="Huang E.J."/>
            <person name="Li L.F."/>
            <person name="Wei W."/>
            <person name="Gao Y.C."/>
            <person name="Liu J.Z."/>
            <person name="Shao H.Z."/>
            <person name="Wang X."/>
            <person name="Wang C.C."/>
            <person name="Yang T.C."/>
            <person name="Huo Q.B."/>
            <person name="Li W."/>
            <person name="Chen H.Y."/>
            <person name="Chen S.E."/>
            <person name="Zhou L.G."/>
            <person name="Ni X.B."/>
            <person name="Tian J.H."/>
            <person name="Sheng Y."/>
            <person name="Liu T."/>
            <person name="Pan Y.S."/>
            <person name="Xia L.Y."/>
            <person name="Li J."/>
            <person name="Zhao F."/>
            <person name="Cao W.C."/>
        </authorList>
    </citation>
    <scope>NUCLEOTIDE SEQUENCE [LARGE SCALE GENOMIC DNA]</scope>
    <source>
        <strain evidence="1">Iper-2018</strain>
    </source>
</reference>
<gene>
    <name evidence="1" type="ORF">HPB47_017438</name>
</gene>
<organism evidence="1 2">
    <name type="scientific">Ixodes persulcatus</name>
    <name type="common">Taiga tick</name>
    <dbReference type="NCBI Taxonomy" id="34615"/>
    <lineage>
        <taxon>Eukaryota</taxon>
        <taxon>Metazoa</taxon>
        <taxon>Ecdysozoa</taxon>
        <taxon>Arthropoda</taxon>
        <taxon>Chelicerata</taxon>
        <taxon>Arachnida</taxon>
        <taxon>Acari</taxon>
        <taxon>Parasitiformes</taxon>
        <taxon>Ixodida</taxon>
        <taxon>Ixodoidea</taxon>
        <taxon>Ixodidae</taxon>
        <taxon>Ixodinae</taxon>
        <taxon>Ixodes</taxon>
    </lineage>
</organism>
<keyword evidence="2" id="KW-1185">Reference proteome</keyword>
<dbReference type="Proteomes" id="UP000805193">
    <property type="component" value="Unassembled WGS sequence"/>
</dbReference>
<accession>A0AC60R0U1</accession>
<evidence type="ECO:0000313" key="1">
    <source>
        <dbReference type="EMBL" id="KAG0445277.1"/>
    </source>
</evidence>
<proteinExistence type="predicted"/>